<protein>
    <submittedName>
        <fullName evidence="1">Uncharacterized protein</fullName>
    </submittedName>
</protein>
<comment type="caution">
    <text evidence="1">The sequence shown here is derived from an EMBL/GenBank/DDBJ whole genome shotgun (WGS) entry which is preliminary data.</text>
</comment>
<feature type="non-terminal residue" evidence="1">
    <location>
        <position position="1"/>
    </location>
</feature>
<dbReference type="AlphaFoldDB" id="X0WQY4"/>
<sequence length="129" mass="15230">RHTSRNGNVWLTSNLPKNDECDIKVSLYGGIIKKPKQQYLYTFNNEIGPTLFKNTFIIGNIKIEVNASDNPNVSKVEFFIDGVKQFEDIDPPFEWLWNKLSFFKHTLLVKTYYTHGYQSEDKIDLWKFF</sequence>
<accession>X0WQY4</accession>
<evidence type="ECO:0000313" key="1">
    <source>
        <dbReference type="EMBL" id="GAG26938.1"/>
    </source>
</evidence>
<gene>
    <name evidence="1" type="ORF">S01H1_55705</name>
</gene>
<reference evidence="1" key="1">
    <citation type="journal article" date="2014" name="Front. Microbiol.">
        <title>High frequency of phylogenetically diverse reductive dehalogenase-homologous genes in deep subseafloor sedimentary metagenomes.</title>
        <authorList>
            <person name="Kawai M."/>
            <person name="Futagami T."/>
            <person name="Toyoda A."/>
            <person name="Takaki Y."/>
            <person name="Nishi S."/>
            <person name="Hori S."/>
            <person name="Arai W."/>
            <person name="Tsubouchi T."/>
            <person name="Morono Y."/>
            <person name="Uchiyama I."/>
            <person name="Ito T."/>
            <person name="Fujiyama A."/>
            <person name="Inagaki F."/>
            <person name="Takami H."/>
        </authorList>
    </citation>
    <scope>NUCLEOTIDE SEQUENCE</scope>
    <source>
        <strain evidence="1">Expedition CK06-06</strain>
    </source>
</reference>
<name>X0WQY4_9ZZZZ</name>
<dbReference type="Gene3D" id="2.60.40.10">
    <property type="entry name" value="Immunoglobulins"/>
    <property type="match status" value="1"/>
</dbReference>
<dbReference type="InterPro" id="IPR013783">
    <property type="entry name" value="Ig-like_fold"/>
</dbReference>
<dbReference type="EMBL" id="BARS01036221">
    <property type="protein sequence ID" value="GAG26938.1"/>
    <property type="molecule type" value="Genomic_DNA"/>
</dbReference>
<proteinExistence type="predicted"/>
<dbReference type="Pfam" id="PF17957">
    <property type="entry name" value="Big_7"/>
    <property type="match status" value="1"/>
</dbReference>
<organism evidence="1">
    <name type="scientific">marine sediment metagenome</name>
    <dbReference type="NCBI Taxonomy" id="412755"/>
    <lineage>
        <taxon>unclassified sequences</taxon>
        <taxon>metagenomes</taxon>
        <taxon>ecological metagenomes</taxon>
    </lineage>
</organism>